<comment type="caution">
    <text evidence="2">The sequence shown here is derived from an EMBL/GenBank/DDBJ whole genome shotgun (WGS) entry which is preliminary data.</text>
</comment>
<dbReference type="AlphaFoldDB" id="A0AAW1IA59"/>
<dbReference type="Proteomes" id="UP001458880">
    <property type="component" value="Unassembled WGS sequence"/>
</dbReference>
<sequence>MPERRRRWDITFGLVLFVGASIIIAGVLIPVLVLITKESFYIKPASLPTSLYVYENEGYITLQWAETGLTDNGSYILQYSIDGGKQTKIYTKDVQHTVVKPSVCSNVFVQIQTVSETGDISKLSLDHHYTVLPLNAFVTNTSLTRTATGLIASWEKPIGLENCDVSYAVRFTSEFGQFNVETDSHRITVPNYIFCLFLRIEVSSIVGFSKTKFSEVGHVNGERIQVDLSIPPENPSILVATWRHHNENRCSPSYTVTYEFGLDSETFVVSKPRVIFDVRYCVFATLRILPSAFDGEYTGSSTIISATQYPTNMVLQPVENIEFIRDDMYIAVSWDVPEYLSRCSYLYTVTARNDYLYEGASCEGTGGCAVSLDSFCPTTEFVISPRVLRGRSEATMTRKQWKIAFGIVFSFGVFMFAGGAVALLVILLSSERYCSNPASLPTFLEAYDSDGIVRIHWSETGFTCNGSYILGYSIDAGAQTEILTGDRQYMIWDIPLCSDILIRLWTVSETGKISEEYVERNYTVLPLDAYVTNTEITKTDQGIVVSWQKPTGLKACKITYNVQYSSELGEFSNQTDYERIIVPSDIFCFTVRIYISTVVGFSKTSFGIVGSGYANIINEVNFNISSENPALMIAYWSHPNEKLCSMTYKITYILDAETQSFEVPTSQVTLPVQYCQYASFLIRPIALNGTSFGFTNSIIATQYPKPDFTLQPVQNVQFSVNGSSITVSWNPIPEIIRECDDLYTVHAKNTRTDEENSCQGTDGCRVILTDFCPTIDFSIRPRTLQGDAVFRTFTCD</sequence>
<feature type="transmembrane region" description="Helical" evidence="1">
    <location>
        <begin position="403"/>
        <end position="428"/>
    </location>
</feature>
<evidence type="ECO:0000256" key="1">
    <source>
        <dbReference type="SAM" id="Phobius"/>
    </source>
</evidence>
<accession>A0AAW1IA59</accession>
<dbReference type="SUPFAM" id="SSF49265">
    <property type="entry name" value="Fibronectin type III"/>
    <property type="match status" value="1"/>
</dbReference>
<proteinExistence type="predicted"/>
<gene>
    <name evidence="2" type="ORF">QE152_g37551</name>
</gene>
<name>A0AAW1IA59_POPJA</name>
<keyword evidence="3" id="KW-1185">Reference proteome</keyword>
<dbReference type="InterPro" id="IPR036116">
    <property type="entry name" value="FN3_sf"/>
</dbReference>
<keyword evidence="1" id="KW-0812">Transmembrane</keyword>
<evidence type="ECO:0000313" key="2">
    <source>
        <dbReference type="EMBL" id="KAK9685964.1"/>
    </source>
</evidence>
<dbReference type="EMBL" id="JASPKY010000736">
    <property type="protein sequence ID" value="KAK9685964.1"/>
    <property type="molecule type" value="Genomic_DNA"/>
</dbReference>
<keyword evidence="1" id="KW-0472">Membrane</keyword>
<protein>
    <submittedName>
        <fullName evidence="2">Uncharacterized protein</fullName>
    </submittedName>
</protein>
<evidence type="ECO:0000313" key="3">
    <source>
        <dbReference type="Proteomes" id="UP001458880"/>
    </source>
</evidence>
<keyword evidence="1" id="KW-1133">Transmembrane helix</keyword>
<organism evidence="2 3">
    <name type="scientific">Popillia japonica</name>
    <name type="common">Japanese beetle</name>
    <dbReference type="NCBI Taxonomy" id="7064"/>
    <lineage>
        <taxon>Eukaryota</taxon>
        <taxon>Metazoa</taxon>
        <taxon>Ecdysozoa</taxon>
        <taxon>Arthropoda</taxon>
        <taxon>Hexapoda</taxon>
        <taxon>Insecta</taxon>
        <taxon>Pterygota</taxon>
        <taxon>Neoptera</taxon>
        <taxon>Endopterygota</taxon>
        <taxon>Coleoptera</taxon>
        <taxon>Polyphaga</taxon>
        <taxon>Scarabaeiformia</taxon>
        <taxon>Scarabaeidae</taxon>
        <taxon>Rutelinae</taxon>
        <taxon>Popillia</taxon>
    </lineage>
</organism>
<reference evidence="2 3" key="1">
    <citation type="journal article" date="2024" name="BMC Genomics">
        <title>De novo assembly and annotation of Popillia japonica's genome with initial clues to its potential as an invasive pest.</title>
        <authorList>
            <person name="Cucini C."/>
            <person name="Boschi S."/>
            <person name="Funari R."/>
            <person name="Cardaioli E."/>
            <person name="Iannotti N."/>
            <person name="Marturano G."/>
            <person name="Paoli F."/>
            <person name="Bruttini M."/>
            <person name="Carapelli A."/>
            <person name="Frati F."/>
            <person name="Nardi F."/>
        </authorList>
    </citation>
    <scope>NUCLEOTIDE SEQUENCE [LARGE SCALE GENOMIC DNA]</scope>
    <source>
        <strain evidence="2">DMR45628</strain>
    </source>
</reference>
<feature type="transmembrane region" description="Helical" evidence="1">
    <location>
        <begin position="12"/>
        <end position="35"/>
    </location>
</feature>